<evidence type="ECO:0000313" key="13">
    <source>
        <dbReference type="RefSeq" id="XP_004513329.1"/>
    </source>
</evidence>
<keyword evidence="3 8" id="KW-0863">Zinc-finger</keyword>
<dbReference type="InterPro" id="IPR055185">
    <property type="entry name" value="C2CH-4th_BIRD-IDD"/>
</dbReference>
<dbReference type="GO" id="GO:0005634">
    <property type="term" value="C:nucleus"/>
    <property type="evidence" value="ECO:0007669"/>
    <property type="project" value="TreeGrafter"/>
</dbReference>
<evidence type="ECO:0000313" key="12">
    <source>
        <dbReference type="Proteomes" id="UP000087171"/>
    </source>
</evidence>
<evidence type="ECO:0000256" key="4">
    <source>
        <dbReference type="ARBA" id="ARBA00022833"/>
    </source>
</evidence>
<dbReference type="InterPro" id="IPR055186">
    <property type="entry name" value="C2H2-2nd_BIRD-IDD"/>
</dbReference>
<dbReference type="KEGG" id="cam:101490458"/>
<feature type="compositionally biased region" description="Low complexity" evidence="10">
    <location>
        <begin position="1"/>
        <end position="14"/>
    </location>
</feature>
<evidence type="ECO:0000256" key="1">
    <source>
        <dbReference type="ARBA" id="ARBA00022723"/>
    </source>
</evidence>
<dbReference type="PROSITE" id="PS00028">
    <property type="entry name" value="ZINC_FINGER_C2H2_1"/>
    <property type="match status" value="1"/>
</dbReference>
<keyword evidence="2" id="KW-0677">Repeat</keyword>
<dbReference type="PROSITE" id="PS50157">
    <property type="entry name" value="ZINC_FINGER_C2H2_2"/>
    <property type="match status" value="2"/>
</dbReference>
<feature type="region of interest" description="Disordered" evidence="10">
    <location>
        <begin position="1"/>
        <end position="45"/>
    </location>
</feature>
<evidence type="ECO:0000259" key="11">
    <source>
        <dbReference type="PROSITE" id="PS50157"/>
    </source>
</evidence>
<dbReference type="GeneID" id="101490458"/>
<sequence length="476" mass="53242">MLANTLSPSSLPSSDPFSCTENGTSSTKKRKRRPAGTPDPDAEVVSLSPKTLLESDRYVCEICNQGFQRDQNLQMHRRRHKVPWKLLKRETPVVRKRVFVCPEPTCLHHDPCHALGDLVGIKKHFRRKHSNHKQWVCERCSKGYAVQSDYKAHLKTCGTRGHSCDCGRVFSRVESFIEHQDACNMGRILHSESQPLQTPTACLSRTASSPSPSSETNFITCPWQTRLQIIPKEPTIFMNPISPITPTTTISTTPSQIFSKNNKVVLHPNLELQLSTTSSKSIDLGASSSSPKRHDHMQKVINQSTQLHLSIGSTNMSQKNNIESNNIIRNSNSSPKESSNSSEKVSTTTTSMALLRVQEQAREQLRIAIVEKAYAEEARKQAKKQIEMAEQEFNNAKRIRQQAQGELDKAYGLKNHATKQINSTMLQITCQACKQQFQQDDNNNNNNSLVLSYVSSAITTEGGEVENDDGKGKTTT</sequence>
<dbReference type="PANTHER" id="PTHR10593:SF221">
    <property type="entry name" value="PROTEIN INDETERMINATE-DOMAIN 14"/>
    <property type="match status" value="1"/>
</dbReference>
<dbReference type="AlphaFoldDB" id="A0A1S2Z1J4"/>
<dbReference type="InterPro" id="IPR031140">
    <property type="entry name" value="IDD1-16"/>
</dbReference>
<evidence type="ECO:0000256" key="10">
    <source>
        <dbReference type="SAM" id="MobiDB-lite"/>
    </source>
</evidence>
<gene>
    <name evidence="13" type="primary">LOC101490458</name>
</gene>
<dbReference type="Pfam" id="PF00096">
    <property type="entry name" value="zf-C2H2"/>
    <property type="match status" value="1"/>
</dbReference>
<keyword evidence="9" id="KW-0175">Coiled coil</keyword>
<dbReference type="FunFam" id="3.30.160.60:FF:000554">
    <property type="entry name" value="protein indeterminate-domain 12-like"/>
    <property type="match status" value="1"/>
</dbReference>
<dbReference type="InterPro" id="IPR036236">
    <property type="entry name" value="Znf_C2H2_sf"/>
</dbReference>
<evidence type="ECO:0000256" key="3">
    <source>
        <dbReference type="ARBA" id="ARBA00022771"/>
    </source>
</evidence>
<feature type="compositionally biased region" description="Polar residues" evidence="10">
    <location>
        <begin position="15"/>
        <end position="26"/>
    </location>
</feature>
<organism evidence="12 13">
    <name type="scientific">Cicer arietinum</name>
    <name type="common">Chickpea</name>
    <name type="synonym">Garbanzo</name>
    <dbReference type="NCBI Taxonomy" id="3827"/>
    <lineage>
        <taxon>Eukaryota</taxon>
        <taxon>Viridiplantae</taxon>
        <taxon>Streptophyta</taxon>
        <taxon>Embryophyta</taxon>
        <taxon>Tracheophyta</taxon>
        <taxon>Spermatophyta</taxon>
        <taxon>Magnoliopsida</taxon>
        <taxon>eudicotyledons</taxon>
        <taxon>Gunneridae</taxon>
        <taxon>Pentapetalae</taxon>
        <taxon>rosids</taxon>
        <taxon>fabids</taxon>
        <taxon>Fabales</taxon>
        <taxon>Fabaceae</taxon>
        <taxon>Papilionoideae</taxon>
        <taxon>50 kb inversion clade</taxon>
        <taxon>NPAAA clade</taxon>
        <taxon>Hologalegina</taxon>
        <taxon>IRL clade</taxon>
        <taxon>Cicereae</taxon>
        <taxon>Cicer</taxon>
    </lineage>
</organism>
<dbReference type="Proteomes" id="UP000087171">
    <property type="component" value="Unplaced"/>
</dbReference>
<dbReference type="InterPro" id="IPR055187">
    <property type="entry name" value="C2CH-3rd_BIRD-IDD"/>
</dbReference>
<dbReference type="PaxDb" id="3827-XP_004513329.1"/>
<dbReference type="Pfam" id="PF22996">
    <property type="entry name" value="C2H2-2nd_BIRD-IDD"/>
    <property type="match status" value="1"/>
</dbReference>
<dbReference type="SUPFAM" id="SSF57667">
    <property type="entry name" value="beta-beta-alpha zinc fingers"/>
    <property type="match status" value="1"/>
</dbReference>
<feature type="domain" description="C2H2-type" evidence="11">
    <location>
        <begin position="58"/>
        <end position="80"/>
    </location>
</feature>
<evidence type="ECO:0000256" key="8">
    <source>
        <dbReference type="PROSITE-ProRule" id="PRU00042"/>
    </source>
</evidence>
<dbReference type="GO" id="GO:0003700">
    <property type="term" value="F:DNA-binding transcription factor activity"/>
    <property type="evidence" value="ECO:0007669"/>
    <property type="project" value="TreeGrafter"/>
</dbReference>
<evidence type="ECO:0000256" key="7">
    <source>
        <dbReference type="ARBA" id="ARBA00023163"/>
    </source>
</evidence>
<dbReference type="PANTHER" id="PTHR10593">
    <property type="entry name" value="SERINE/THREONINE-PROTEIN KINASE RIO"/>
    <property type="match status" value="1"/>
</dbReference>
<dbReference type="STRING" id="3827.A0A1S2Z1J4"/>
<keyword evidence="12" id="KW-1185">Reference proteome</keyword>
<keyword evidence="5" id="KW-0805">Transcription regulation</keyword>
<dbReference type="RefSeq" id="XP_004513329.1">
    <property type="nucleotide sequence ID" value="XM_004513272.3"/>
</dbReference>
<evidence type="ECO:0000256" key="5">
    <source>
        <dbReference type="ARBA" id="ARBA00023015"/>
    </source>
</evidence>
<dbReference type="OrthoDB" id="8117402at2759"/>
<dbReference type="InterPro" id="IPR013087">
    <property type="entry name" value="Znf_C2H2_type"/>
</dbReference>
<name>A0A1S2Z1J4_CICAR</name>
<dbReference type="GO" id="GO:0003677">
    <property type="term" value="F:DNA binding"/>
    <property type="evidence" value="ECO:0007669"/>
    <property type="project" value="UniProtKB-KW"/>
</dbReference>
<dbReference type="Pfam" id="PF22992">
    <property type="entry name" value="C2CH-4th_BIRD-IDD"/>
    <property type="match status" value="1"/>
</dbReference>
<keyword evidence="7" id="KW-0804">Transcription</keyword>
<reference evidence="13" key="1">
    <citation type="submission" date="2025-08" db="UniProtKB">
        <authorList>
            <consortium name="RefSeq"/>
        </authorList>
    </citation>
    <scope>IDENTIFICATION</scope>
    <source>
        <tissue evidence="13">Etiolated seedlings</tissue>
    </source>
</reference>
<evidence type="ECO:0000256" key="9">
    <source>
        <dbReference type="SAM" id="Coils"/>
    </source>
</evidence>
<keyword evidence="4" id="KW-0862">Zinc</keyword>
<dbReference type="Gene3D" id="3.30.160.60">
    <property type="entry name" value="Classic Zinc Finger"/>
    <property type="match status" value="1"/>
</dbReference>
<evidence type="ECO:0000256" key="2">
    <source>
        <dbReference type="ARBA" id="ARBA00022737"/>
    </source>
</evidence>
<feature type="region of interest" description="Disordered" evidence="10">
    <location>
        <begin position="325"/>
        <end position="349"/>
    </location>
</feature>
<feature type="coiled-coil region" evidence="9">
    <location>
        <begin position="372"/>
        <end position="406"/>
    </location>
</feature>
<dbReference type="eggNOG" id="KOG1721">
    <property type="taxonomic scope" value="Eukaryota"/>
</dbReference>
<accession>A0A1S2Z1J4</accession>
<dbReference type="SMART" id="SM00355">
    <property type="entry name" value="ZnF_C2H2"/>
    <property type="match status" value="3"/>
</dbReference>
<dbReference type="GO" id="GO:0008270">
    <property type="term" value="F:zinc ion binding"/>
    <property type="evidence" value="ECO:0007669"/>
    <property type="project" value="UniProtKB-KW"/>
</dbReference>
<keyword evidence="1" id="KW-0479">Metal-binding</keyword>
<feature type="domain" description="C2H2-type" evidence="11">
    <location>
        <begin position="155"/>
        <end position="195"/>
    </location>
</feature>
<proteinExistence type="predicted"/>
<dbReference type="Pfam" id="PF22995">
    <property type="entry name" value="C2CH-3rd_BIRD-IDD"/>
    <property type="match status" value="1"/>
</dbReference>
<evidence type="ECO:0000256" key="6">
    <source>
        <dbReference type="ARBA" id="ARBA00023125"/>
    </source>
</evidence>
<keyword evidence="6" id="KW-0238">DNA-binding</keyword>
<protein>
    <submittedName>
        <fullName evidence="13">Zinc finger protein SHOOT GRAVITROPISM 5-like</fullName>
    </submittedName>
</protein>